<dbReference type="Proteomes" id="UP000807469">
    <property type="component" value="Unassembled WGS sequence"/>
</dbReference>
<accession>A0A9P6CP35</accession>
<name>A0A9P6CP35_9AGAR</name>
<evidence type="ECO:0000256" key="1">
    <source>
        <dbReference type="SAM" id="MobiDB-lite"/>
    </source>
</evidence>
<protein>
    <submittedName>
        <fullName evidence="2">Uncharacterized protein</fullName>
    </submittedName>
</protein>
<feature type="region of interest" description="Disordered" evidence="1">
    <location>
        <begin position="123"/>
        <end position="163"/>
    </location>
</feature>
<proteinExistence type="predicted"/>
<feature type="compositionally biased region" description="Basic and acidic residues" evidence="1">
    <location>
        <begin position="141"/>
        <end position="163"/>
    </location>
</feature>
<gene>
    <name evidence="2" type="ORF">BDN70DRAFT_899722</name>
</gene>
<evidence type="ECO:0000313" key="2">
    <source>
        <dbReference type="EMBL" id="KAF9473512.1"/>
    </source>
</evidence>
<feature type="compositionally biased region" description="Basic residues" evidence="1">
    <location>
        <begin position="128"/>
        <end position="137"/>
    </location>
</feature>
<reference evidence="2" key="1">
    <citation type="submission" date="2020-11" db="EMBL/GenBank/DDBJ databases">
        <authorList>
            <consortium name="DOE Joint Genome Institute"/>
            <person name="Ahrendt S."/>
            <person name="Riley R."/>
            <person name="Andreopoulos W."/>
            <person name="Labutti K."/>
            <person name="Pangilinan J."/>
            <person name="Ruiz-Duenas F.J."/>
            <person name="Barrasa J.M."/>
            <person name="Sanchez-Garcia M."/>
            <person name="Camarero S."/>
            <person name="Miyauchi S."/>
            <person name="Serrano A."/>
            <person name="Linde D."/>
            <person name="Babiker R."/>
            <person name="Drula E."/>
            <person name="Ayuso-Fernandez I."/>
            <person name="Pacheco R."/>
            <person name="Padilla G."/>
            <person name="Ferreira P."/>
            <person name="Barriuso J."/>
            <person name="Kellner H."/>
            <person name="Castanera R."/>
            <person name="Alfaro M."/>
            <person name="Ramirez L."/>
            <person name="Pisabarro A.G."/>
            <person name="Kuo A."/>
            <person name="Tritt A."/>
            <person name="Lipzen A."/>
            <person name="He G."/>
            <person name="Yan M."/>
            <person name="Ng V."/>
            <person name="Cullen D."/>
            <person name="Martin F."/>
            <person name="Rosso M.-N."/>
            <person name="Henrissat B."/>
            <person name="Hibbett D."/>
            <person name="Martinez A.T."/>
            <person name="Grigoriev I.V."/>
        </authorList>
    </citation>
    <scope>NUCLEOTIDE SEQUENCE</scope>
    <source>
        <strain evidence="2">CIRM-BRFM 674</strain>
    </source>
</reference>
<sequence>MTSTSPSLEFFENATNVSIRRGTFHVVGGHSYTGAHPPQTPSHAARPTRISFFSGSSNLEIDGGEYIAVGGNEIIDLRPPVMPIYTCGQTVESGRNLAAPLSLHLCQPSSPILPAVEDVIKDEDDRKHTRPRKKKRGPCWFERRPESERGGARSVAKEVPEKSRNGSMKAVLLTLGAMGMLMGEGVEDEGLVTDQFIV</sequence>
<dbReference type="EMBL" id="MU155437">
    <property type="protein sequence ID" value="KAF9473512.1"/>
    <property type="molecule type" value="Genomic_DNA"/>
</dbReference>
<comment type="caution">
    <text evidence="2">The sequence shown here is derived from an EMBL/GenBank/DDBJ whole genome shotgun (WGS) entry which is preliminary data.</text>
</comment>
<keyword evidence="3" id="KW-1185">Reference proteome</keyword>
<evidence type="ECO:0000313" key="3">
    <source>
        <dbReference type="Proteomes" id="UP000807469"/>
    </source>
</evidence>
<dbReference type="AlphaFoldDB" id="A0A9P6CP35"/>
<organism evidence="2 3">
    <name type="scientific">Pholiota conissans</name>
    <dbReference type="NCBI Taxonomy" id="109636"/>
    <lineage>
        <taxon>Eukaryota</taxon>
        <taxon>Fungi</taxon>
        <taxon>Dikarya</taxon>
        <taxon>Basidiomycota</taxon>
        <taxon>Agaricomycotina</taxon>
        <taxon>Agaricomycetes</taxon>
        <taxon>Agaricomycetidae</taxon>
        <taxon>Agaricales</taxon>
        <taxon>Agaricineae</taxon>
        <taxon>Strophariaceae</taxon>
        <taxon>Pholiota</taxon>
    </lineage>
</organism>